<dbReference type="EMBL" id="BMAV01017598">
    <property type="protein sequence ID" value="GFY69407.1"/>
    <property type="molecule type" value="Genomic_DNA"/>
</dbReference>
<dbReference type="Proteomes" id="UP000886998">
    <property type="component" value="Unassembled WGS sequence"/>
</dbReference>
<feature type="compositionally biased region" description="Acidic residues" evidence="1">
    <location>
        <begin position="1"/>
        <end position="10"/>
    </location>
</feature>
<feature type="region of interest" description="Disordered" evidence="1">
    <location>
        <begin position="1"/>
        <end position="22"/>
    </location>
</feature>
<reference evidence="2" key="1">
    <citation type="submission" date="2020-08" db="EMBL/GenBank/DDBJ databases">
        <title>Multicomponent nature underlies the extraordinary mechanical properties of spider dragline silk.</title>
        <authorList>
            <person name="Kono N."/>
            <person name="Nakamura H."/>
            <person name="Mori M."/>
            <person name="Yoshida Y."/>
            <person name="Ohtoshi R."/>
            <person name="Malay A.D."/>
            <person name="Moran D.A.P."/>
            <person name="Tomita M."/>
            <person name="Numata K."/>
            <person name="Arakawa K."/>
        </authorList>
    </citation>
    <scope>NUCLEOTIDE SEQUENCE</scope>
</reference>
<organism evidence="2 3">
    <name type="scientific">Trichonephila inaurata madagascariensis</name>
    <dbReference type="NCBI Taxonomy" id="2747483"/>
    <lineage>
        <taxon>Eukaryota</taxon>
        <taxon>Metazoa</taxon>
        <taxon>Ecdysozoa</taxon>
        <taxon>Arthropoda</taxon>
        <taxon>Chelicerata</taxon>
        <taxon>Arachnida</taxon>
        <taxon>Araneae</taxon>
        <taxon>Araneomorphae</taxon>
        <taxon>Entelegynae</taxon>
        <taxon>Araneoidea</taxon>
        <taxon>Nephilidae</taxon>
        <taxon>Trichonephila</taxon>
        <taxon>Trichonephila inaurata</taxon>
    </lineage>
</organism>
<evidence type="ECO:0000256" key="1">
    <source>
        <dbReference type="SAM" id="MobiDB-lite"/>
    </source>
</evidence>
<proteinExistence type="predicted"/>
<evidence type="ECO:0000313" key="2">
    <source>
        <dbReference type="EMBL" id="GFY69407.1"/>
    </source>
</evidence>
<accession>A0A8X6YEY1</accession>
<protein>
    <submittedName>
        <fullName evidence="2">Uncharacterized protein</fullName>
    </submittedName>
</protein>
<dbReference type="AlphaFoldDB" id="A0A8X6YEY1"/>
<name>A0A8X6YEY1_9ARAC</name>
<evidence type="ECO:0000313" key="3">
    <source>
        <dbReference type="Proteomes" id="UP000886998"/>
    </source>
</evidence>
<keyword evidence="3" id="KW-1185">Reference proteome</keyword>
<comment type="caution">
    <text evidence="2">The sequence shown here is derived from an EMBL/GenBank/DDBJ whole genome shotgun (WGS) entry which is preliminary data.</text>
</comment>
<sequence>MLPENEDIEDLDLKEAPDTDSDDAVTSNIVLSKVLIASNPCFFFWQTDKTGGSEIMLPEDEDIEDLDLKEAPDTEYDSVSESLIIFP</sequence>
<gene>
    <name evidence="2" type="ORF">TNIN_334711</name>
</gene>